<dbReference type="Gene3D" id="3.30.1370.110">
    <property type="match status" value="1"/>
</dbReference>
<feature type="compositionally biased region" description="Basic and acidic residues" evidence="2">
    <location>
        <begin position="1452"/>
        <end position="1471"/>
    </location>
</feature>
<proteinExistence type="predicted"/>
<dbReference type="Gene3D" id="3.40.50.300">
    <property type="entry name" value="P-loop containing nucleotide triphosphate hydrolases"/>
    <property type="match status" value="1"/>
</dbReference>
<dbReference type="SMART" id="SM00546">
    <property type="entry name" value="CUE"/>
    <property type="match status" value="2"/>
</dbReference>
<feature type="coiled-coil region" evidence="1">
    <location>
        <begin position="1833"/>
        <end position="1863"/>
    </location>
</feature>
<feature type="region of interest" description="Disordered" evidence="2">
    <location>
        <begin position="1451"/>
        <end position="1523"/>
    </location>
</feature>
<dbReference type="InterPro" id="IPR052772">
    <property type="entry name" value="Endo/PolyKinase_Domain-Protein"/>
</dbReference>
<feature type="compositionally biased region" description="Basic and acidic residues" evidence="2">
    <location>
        <begin position="1386"/>
        <end position="1404"/>
    </location>
</feature>
<feature type="region of interest" description="Disordered" evidence="2">
    <location>
        <begin position="212"/>
        <end position="282"/>
    </location>
</feature>
<feature type="compositionally biased region" description="Low complexity" evidence="2">
    <location>
        <begin position="559"/>
        <end position="584"/>
    </location>
</feature>
<feature type="domain" description="CUE" evidence="4">
    <location>
        <begin position="49"/>
        <end position="96"/>
    </location>
</feature>
<dbReference type="OrthoDB" id="3231855at2759"/>
<evidence type="ECO:0000259" key="4">
    <source>
        <dbReference type="PROSITE" id="PS51140"/>
    </source>
</evidence>
<dbReference type="InterPro" id="IPR003892">
    <property type="entry name" value="CUE"/>
</dbReference>
<dbReference type="CDD" id="cd14279">
    <property type="entry name" value="CUE"/>
    <property type="match status" value="1"/>
</dbReference>
<feature type="region of interest" description="Disordered" evidence="2">
    <location>
        <begin position="96"/>
        <end position="175"/>
    </location>
</feature>
<dbReference type="InterPro" id="IPR002625">
    <property type="entry name" value="Smr_dom"/>
</dbReference>
<feature type="region of interest" description="Disordered" evidence="2">
    <location>
        <begin position="769"/>
        <end position="829"/>
    </location>
</feature>
<dbReference type="InterPro" id="IPR041801">
    <property type="entry name" value="N4BP2_CUE"/>
</dbReference>
<feature type="region of interest" description="Disordered" evidence="2">
    <location>
        <begin position="301"/>
        <end position="330"/>
    </location>
</feature>
<sequence>MPRRRKTGARGGSPEKQAANGANNVPEGRTMSTSSDDGAGNAAELSPKEREKLVEQLQEMFSKQLDPGVVYIVLAESDFKVEEAMEDLLMLACEADKNSKPGAGPSPNVFSQIATELVSNRKHPSAQPTKESKSESQNTSSSVQDASAPKPGATGPVLEQASHADTPPTTTVNSTAGYYSFYGAPLGFPSESRFSDPSVIAVGTIDYQASSKLAGEVSGKSPSIEPGASSSNHSKDSIKDGVVESTVPPSKDSCPTDHPSPNSRSFPVKLTSTSPDSDANLQTDKEFQSVQNLPSEYSLFGANSPHVANGHAHHAGTSHTSGGMDGSPMAHLRQESNVAADFTFPTTLRTDEGQENKLLHRTSLVSRKSVGADSPSTRMLKSKKPRLNLKIPFGDENTHIEIYSEIQTPLSPGVFDFDDEKPLGKPETPKVKDPISKAAMEAFQSFVETEVPNNHKDSFDSAEDSDDDAADILFSLPASVRELSPSPETTEDSLQASNNAIPSEHSQSLTEPLEKTGTSTDKCAMPNEETASNHSKTSNTENSSVPQSPTEEDNKDQSADVASKSSKSSSSCSSPDKSASSASKSPNLLFKILPRVMNYPSAASSPDTNVEADKEVAEIMEKAQSSKLSVDVPEFVPKQGHLLTPGDFVPPMVPAGHPVPYPSEYAMHFPHPPSDPYWHPRFGIPVHPPFFSHPPRMHVYGPHIARFPPHIPMYPARPVVSSPIHQSMMKGGAGSPLVLPDGKSPQIPNESRLFGPPFVIQDTPFVLSDSPFPNKEVNTPSKSSTKEEKKLAEMDRRIGSPLIMSDGKQQESDTASEASTDDTKKEKNVANPVGKKVKNAGPKKLYVLRGCPGSGKSTLAKKLKGNKGVILSTDDFFMKKDKYEFDPSQLGDAHAWNKDRAELAMKVGMTPVIIDNTNTERWEMKPYVILGVKYGYMIEIREPSTPWKFKVGELSRRNSHGVAKETIKKMLDRYDKNVTVESIMKGMTDQKIEQQRACKEGAKQAATSSVKSKEVTQSKPKQPSTSKGGKSVVTNKPSQDASGNKPADSSWPFPVVLKDNKKANAKKNNKTKAKKKDAEEEWLKVTHGSRQKSPSPLTTRETSAEKNQSSSKKSDIVSGKETSKVDNKAMCKNNLPDVPKEIKKDVVNNAAQEAASLLGLLSDKSDPVKVVSTETSDWDIGSSPKPQRDTKTKKGDVDSSSQSQVEQKTPELPRTADSVNVPTTCDSHDTSSDPAVQDSSDDWGDGKSAKPKRQTRKNRLAAVFTVSTEVKDKALKENWSFPSHPDTKDGNGTDVETTTCSEVHQPDEEDLVEEVHVSTTEAATNTNPLYFSIVQRVQSGTPVGVDDNVRILTGKVTDVQALSGEKPDPQEGTETSPPSCPKRQKLRLEKGCSTDDIPSERTHTGDLGFLQNCFPSVSVGDLRDFYEKCNHELEWTINILLDSGIEYIEPTTSEHSRGEDGPSKSETEEGKTTTTTTTAADVDVDVDKSQESETPHDPSEEKTLAQEPTVATSTQDVDALPIPPSINIFTGLLTADVNEDDMYSSNQGAAASTNEESENSSCTTVQENGLDTSAVEPKAETQSSSSEMEHCDSNENVASSIVQQPKCQIPVPSACESDEEYESADEGLHVAAEVDTALLEAVKGGVVPGSFVPHHSRQSSLSSLTSSILSSPDQEHLSSVETDHQVPVDVSESSPHNQKESIPAKQTQENNTTEEKVAVCVESVEPPTAHGGETMQQTTEEGVATSPRVSEETLSNLKETNRPLEGKAVGPTMSELALRMDPQFAKQLLEIFGPVGFHISPGSLSEEDLYVQVDYKTARRIHYKWTQTQKAKFDEQEEAVEAMEAMIKEDEALARKLQEEEDLAVALQMKEREEESVRHSRSARHRSPVRSLAALSAEVGQRTALSPPALTDIMDEQLAMEVSKQEQAQSAGPRQDETLATKLKREKLFSMFPRMDKGVLEEIFSANGYKLDPTVNAVVVSDHMTAEAPRNVMTDAALKLYEDQLMEQARIQSQQEAEAQAQASALPAIVVVDRNAEAFQETKEPDYEDFRTEATIHYKQRQECFQKAATAYQKGQKELAFYYAQQGHLHTDKLREANRRASEKILELKNAGLDQLNCLDLHGLHVNEAIDALKSVLKEKERELHHASTSRHPVANYICVITGRGNNSRGGVARLKPAVLNFLRTNDYRFTEPQVGLVKITLK</sequence>
<dbReference type="PROSITE" id="PS51140">
    <property type="entry name" value="CUE"/>
    <property type="match status" value="2"/>
</dbReference>
<dbReference type="InterPro" id="IPR013899">
    <property type="entry name" value="DUF1771"/>
</dbReference>
<feature type="compositionally biased region" description="Low complexity" evidence="2">
    <location>
        <begin position="1549"/>
        <end position="1564"/>
    </location>
</feature>
<dbReference type="InterPro" id="IPR056720">
    <property type="entry name" value="DUF7818"/>
</dbReference>
<feature type="compositionally biased region" description="Basic and acidic residues" evidence="2">
    <location>
        <begin position="420"/>
        <end position="435"/>
    </location>
</feature>
<keyword evidence="1" id="KW-0175">Coiled coil</keyword>
<dbReference type="GO" id="GO:0005634">
    <property type="term" value="C:nucleus"/>
    <property type="evidence" value="ECO:0007669"/>
    <property type="project" value="TreeGrafter"/>
</dbReference>
<name>A0A8K0ETA2_BRALA</name>
<feature type="compositionally biased region" description="Basic residues" evidence="2">
    <location>
        <begin position="1249"/>
        <end position="1259"/>
    </location>
</feature>
<evidence type="ECO:0000256" key="2">
    <source>
        <dbReference type="SAM" id="MobiDB-lite"/>
    </source>
</evidence>
<feature type="domain" description="Smr" evidence="3">
    <location>
        <begin position="2119"/>
        <end position="2203"/>
    </location>
</feature>
<dbReference type="SMART" id="SM01162">
    <property type="entry name" value="DUF1771"/>
    <property type="match status" value="1"/>
</dbReference>
<accession>A0A8K0ETA2</accession>
<feature type="compositionally biased region" description="Low complexity" evidence="2">
    <location>
        <begin position="1472"/>
        <end position="1481"/>
    </location>
</feature>
<feature type="region of interest" description="Disordered" evidence="2">
    <location>
        <begin position="1158"/>
        <end position="1260"/>
    </location>
</feature>
<feature type="region of interest" description="Disordered" evidence="2">
    <location>
        <begin position="1543"/>
        <end position="1593"/>
    </location>
</feature>
<feature type="coiled-coil region" evidence="1">
    <location>
        <begin position="2091"/>
        <end position="2150"/>
    </location>
</feature>
<dbReference type="Proteomes" id="UP000838412">
    <property type="component" value="Chromosome 6"/>
</dbReference>
<evidence type="ECO:0000259" key="3">
    <source>
        <dbReference type="PROSITE" id="PS50828"/>
    </source>
</evidence>
<feature type="region of interest" description="Disordered" evidence="2">
    <location>
        <begin position="1"/>
        <end position="50"/>
    </location>
</feature>
<feature type="compositionally biased region" description="Basic residues" evidence="2">
    <location>
        <begin position="1063"/>
        <end position="1075"/>
    </location>
</feature>
<protein>
    <submittedName>
        <fullName evidence="5">N4BP2 protein</fullName>
    </submittedName>
</protein>
<feature type="compositionally biased region" description="Basic and acidic residues" evidence="2">
    <location>
        <begin position="1485"/>
        <end position="1504"/>
    </location>
</feature>
<feature type="compositionally biased region" description="Polar residues" evidence="2">
    <location>
        <begin position="486"/>
        <end position="521"/>
    </location>
</feature>
<evidence type="ECO:0000256" key="1">
    <source>
        <dbReference type="SAM" id="Coils"/>
    </source>
</evidence>
<feature type="region of interest" description="Disordered" evidence="2">
    <location>
        <begin position="1360"/>
        <end position="1407"/>
    </location>
</feature>
<feature type="compositionally biased region" description="Acidic residues" evidence="2">
    <location>
        <begin position="460"/>
        <end position="470"/>
    </location>
</feature>
<gene>
    <name evidence="5" type="primary">N4BP2</name>
    <name evidence="5" type="ORF">BLAG_LOCUS21063</name>
</gene>
<dbReference type="Pfam" id="PF08590">
    <property type="entry name" value="DUF1771"/>
    <property type="match status" value="1"/>
</dbReference>
<feature type="compositionally biased region" description="Polar residues" evidence="2">
    <location>
        <begin position="108"/>
        <end position="118"/>
    </location>
</feature>
<dbReference type="InterPro" id="IPR036063">
    <property type="entry name" value="Smr_dom_sf"/>
</dbReference>
<reference evidence="5" key="1">
    <citation type="submission" date="2022-01" db="EMBL/GenBank/DDBJ databases">
        <authorList>
            <person name="Braso-Vives M."/>
        </authorList>
    </citation>
    <scope>NUCLEOTIDE SEQUENCE</scope>
</reference>
<dbReference type="SUPFAM" id="SSF52540">
    <property type="entry name" value="P-loop containing nucleoside triphosphate hydrolases"/>
    <property type="match status" value="1"/>
</dbReference>
<dbReference type="EMBL" id="OV696691">
    <property type="protein sequence ID" value="CAH1267918.1"/>
    <property type="molecule type" value="Genomic_DNA"/>
</dbReference>
<feature type="compositionally biased region" description="Basic and acidic residues" evidence="2">
    <location>
        <begin position="1186"/>
        <end position="1197"/>
    </location>
</feature>
<dbReference type="PROSITE" id="PS50828">
    <property type="entry name" value="SMR"/>
    <property type="match status" value="1"/>
</dbReference>
<feature type="compositionally biased region" description="Basic and acidic residues" evidence="2">
    <location>
        <begin position="1673"/>
        <end position="1686"/>
    </location>
</feature>
<keyword evidence="6" id="KW-1185">Reference proteome</keyword>
<dbReference type="Pfam" id="PF25126">
    <property type="entry name" value="DUF7818"/>
    <property type="match status" value="1"/>
</dbReference>
<dbReference type="PANTHER" id="PTHR46535">
    <property type="entry name" value="NEDD4-BINDING PROTEIN 2"/>
    <property type="match status" value="1"/>
</dbReference>
<feature type="compositionally biased region" description="Polar residues" evidence="2">
    <location>
        <begin position="1017"/>
        <end position="1042"/>
    </location>
</feature>
<dbReference type="SUPFAM" id="SSF160443">
    <property type="entry name" value="SMR domain-like"/>
    <property type="match status" value="1"/>
</dbReference>
<feature type="region of interest" description="Disordered" evidence="2">
    <location>
        <begin position="1663"/>
        <end position="1756"/>
    </location>
</feature>
<feature type="region of interest" description="Disordered" evidence="2">
    <location>
        <begin position="999"/>
        <end position="1140"/>
    </location>
</feature>
<dbReference type="GO" id="GO:0043130">
    <property type="term" value="F:ubiquitin binding"/>
    <property type="evidence" value="ECO:0007669"/>
    <property type="project" value="InterPro"/>
</dbReference>
<feature type="compositionally biased region" description="Polar residues" evidence="2">
    <location>
        <begin position="259"/>
        <end position="282"/>
    </location>
</feature>
<dbReference type="Pfam" id="PF13671">
    <property type="entry name" value="AAA_33"/>
    <property type="match status" value="1"/>
</dbReference>
<dbReference type="Pfam" id="PF01713">
    <property type="entry name" value="Smr"/>
    <property type="match status" value="1"/>
</dbReference>
<feature type="region of interest" description="Disordered" evidence="2">
    <location>
        <begin position="1277"/>
        <end position="1306"/>
    </location>
</feature>
<dbReference type="SUPFAM" id="SSF46934">
    <property type="entry name" value="UBA-like"/>
    <property type="match status" value="1"/>
</dbReference>
<feature type="domain" description="CUE" evidence="4">
    <location>
        <begin position="1940"/>
        <end position="1982"/>
    </location>
</feature>
<dbReference type="InterPro" id="IPR009060">
    <property type="entry name" value="UBA-like_sf"/>
</dbReference>
<dbReference type="InterPro" id="IPR027417">
    <property type="entry name" value="P-loop_NTPase"/>
</dbReference>
<dbReference type="Gene3D" id="1.10.8.10">
    <property type="entry name" value="DNA helicase RuvA subunit, C-terminal domain"/>
    <property type="match status" value="1"/>
</dbReference>
<dbReference type="CDD" id="cd14365">
    <property type="entry name" value="CUE_N4BP2"/>
    <property type="match status" value="1"/>
</dbReference>
<organism evidence="5 6">
    <name type="scientific">Branchiostoma lanceolatum</name>
    <name type="common">Common lancelet</name>
    <name type="synonym">Amphioxus lanceolatum</name>
    <dbReference type="NCBI Taxonomy" id="7740"/>
    <lineage>
        <taxon>Eukaryota</taxon>
        <taxon>Metazoa</taxon>
        <taxon>Chordata</taxon>
        <taxon>Cephalochordata</taxon>
        <taxon>Leptocardii</taxon>
        <taxon>Amphioxiformes</taxon>
        <taxon>Branchiostomatidae</taxon>
        <taxon>Branchiostoma</taxon>
    </lineage>
</organism>
<feature type="compositionally biased region" description="Polar residues" evidence="2">
    <location>
        <begin position="1091"/>
        <end position="1111"/>
    </location>
</feature>
<dbReference type="SMART" id="SM00463">
    <property type="entry name" value="SMR"/>
    <property type="match status" value="1"/>
</dbReference>
<dbReference type="GO" id="GO:0004519">
    <property type="term" value="F:endonuclease activity"/>
    <property type="evidence" value="ECO:0007669"/>
    <property type="project" value="TreeGrafter"/>
</dbReference>
<feature type="compositionally biased region" description="Polar residues" evidence="2">
    <location>
        <begin position="529"/>
        <end position="549"/>
    </location>
</feature>
<feature type="compositionally biased region" description="Basic and acidic residues" evidence="2">
    <location>
        <begin position="784"/>
        <end position="798"/>
    </location>
</feature>
<feature type="region of interest" description="Disordered" evidence="2">
    <location>
        <begin position="411"/>
        <end position="435"/>
    </location>
</feature>
<dbReference type="PANTHER" id="PTHR46535:SF1">
    <property type="entry name" value="NEDD4-BINDING PROTEIN 2"/>
    <property type="match status" value="1"/>
</dbReference>
<evidence type="ECO:0000313" key="6">
    <source>
        <dbReference type="Proteomes" id="UP000838412"/>
    </source>
</evidence>
<feature type="region of interest" description="Disordered" evidence="2">
    <location>
        <begin position="449"/>
        <end position="584"/>
    </location>
</feature>
<evidence type="ECO:0000313" key="5">
    <source>
        <dbReference type="EMBL" id="CAH1267918.1"/>
    </source>
</evidence>
<feature type="compositionally biased region" description="Basic and acidic residues" evidence="2">
    <location>
        <begin position="233"/>
        <end position="242"/>
    </location>
</feature>